<organism evidence="3 4">
    <name type="scientific">Callosobruchus maculatus</name>
    <name type="common">Southern cowpea weevil</name>
    <name type="synonym">Pulse bruchid</name>
    <dbReference type="NCBI Taxonomy" id="64391"/>
    <lineage>
        <taxon>Eukaryota</taxon>
        <taxon>Metazoa</taxon>
        <taxon>Ecdysozoa</taxon>
        <taxon>Arthropoda</taxon>
        <taxon>Hexapoda</taxon>
        <taxon>Insecta</taxon>
        <taxon>Pterygota</taxon>
        <taxon>Neoptera</taxon>
        <taxon>Endopterygota</taxon>
        <taxon>Coleoptera</taxon>
        <taxon>Polyphaga</taxon>
        <taxon>Cucujiformia</taxon>
        <taxon>Chrysomeloidea</taxon>
        <taxon>Chrysomelidae</taxon>
        <taxon>Bruchinae</taxon>
        <taxon>Bruchini</taxon>
        <taxon>Callosobruchus</taxon>
    </lineage>
</organism>
<evidence type="ECO:0000313" key="3">
    <source>
        <dbReference type="EMBL" id="VEN48308.1"/>
    </source>
</evidence>
<dbReference type="SUPFAM" id="SSF52540">
    <property type="entry name" value="P-loop containing nucleoside triphosphate hydrolases"/>
    <property type="match status" value="1"/>
</dbReference>
<dbReference type="SMART" id="SM00175">
    <property type="entry name" value="RAB"/>
    <property type="match status" value="1"/>
</dbReference>
<evidence type="ECO:0000256" key="2">
    <source>
        <dbReference type="ARBA" id="ARBA00023134"/>
    </source>
</evidence>
<sequence length="244" mass="27494">MSVIERVKILVLGDTGVGKTSFVNLAAHNEPLRSPSWTVGCSVEIKLHEYKAGTKDQKTYFVEFWDVGGSQIHKNARSVFYHPCHGAILVHDLTNSKSEKNLNKWVREIVNKRERKYSDYESPDITTINSPNTSIYIDKIIDQESMIGNSNLPFLVIGTKVDLLEAKKYSSFIANHLGVDEIVLDCRQSRYLAAGTSNAVKLSRFYDKVIESKLRYSKDSFSERLGSANIPSALSPKFYSPHTD</sequence>
<keyword evidence="1" id="KW-0547">Nucleotide-binding</keyword>
<dbReference type="InterPro" id="IPR027417">
    <property type="entry name" value="P-loop_NTPase"/>
</dbReference>
<name>A0A653CK68_CALMS</name>
<keyword evidence="4" id="KW-1185">Reference proteome</keyword>
<keyword evidence="2" id="KW-0342">GTP-binding</keyword>
<evidence type="ECO:0008006" key="5">
    <source>
        <dbReference type="Google" id="ProtNLM"/>
    </source>
</evidence>
<proteinExistence type="predicted"/>
<evidence type="ECO:0000256" key="1">
    <source>
        <dbReference type="ARBA" id="ARBA00022741"/>
    </source>
</evidence>
<dbReference type="AlphaFoldDB" id="A0A653CK68"/>
<dbReference type="Proteomes" id="UP000410492">
    <property type="component" value="Unassembled WGS sequence"/>
</dbReference>
<dbReference type="GO" id="GO:0005525">
    <property type="term" value="F:GTP binding"/>
    <property type="evidence" value="ECO:0007669"/>
    <property type="project" value="UniProtKB-KW"/>
</dbReference>
<dbReference type="Gene3D" id="3.40.50.300">
    <property type="entry name" value="P-loop containing nucleotide triphosphate hydrolases"/>
    <property type="match status" value="1"/>
</dbReference>
<dbReference type="Pfam" id="PF08477">
    <property type="entry name" value="Roc"/>
    <property type="match status" value="1"/>
</dbReference>
<gene>
    <name evidence="3" type="ORF">CALMAC_LOCUS9805</name>
</gene>
<dbReference type="EMBL" id="CAACVG010008065">
    <property type="protein sequence ID" value="VEN48308.1"/>
    <property type="molecule type" value="Genomic_DNA"/>
</dbReference>
<evidence type="ECO:0000313" key="4">
    <source>
        <dbReference type="Proteomes" id="UP000410492"/>
    </source>
</evidence>
<dbReference type="OrthoDB" id="5914890at2759"/>
<dbReference type="PANTHER" id="PTHR24073">
    <property type="entry name" value="DRAB5-RELATED"/>
    <property type="match status" value="1"/>
</dbReference>
<dbReference type="PROSITE" id="PS51419">
    <property type="entry name" value="RAB"/>
    <property type="match status" value="1"/>
</dbReference>
<dbReference type="PRINTS" id="PR00449">
    <property type="entry name" value="RASTRNSFRMNG"/>
</dbReference>
<accession>A0A653CK68</accession>
<protein>
    <recommendedName>
        <fullName evidence="5">Rab-like protein 3</fullName>
    </recommendedName>
</protein>
<reference evidence="3 4" key="1">
    <citation type="submission" date="2019-01" db="EMBL/GenBank/DDBJ databases">
        <authorList>
            <person name="Sayadi A."/>
        </authorList>
    </citation>
    <scope>NUCLEOTIDE SEQUENCE [LARGE SCALE GENOMIC DNA]</scope>
</reference>